<evidence type="ECO:0000313" key="10">
    <source>
        <dbReference type="Proteomes" id="UP000789595"/>
    </source>
</evidence>
<dbReference type="Proteomes" id="UP000789595">
    <property type="component" value="Unassembled WGS sequence"/>
</dbReference>
<dbReference type="EC" id="3.1.4.4" evidence="2"/>
<evidence type="ECO:0000256" key="3">
    <source>
        <dbReference type="ARBA" id="ARBA00022737"/>
    </source>
</evidence>
<organism evidence="9 10">
    <name type="scientific">Pelagomonas calceolata</name>
    <dbReference type="NCBI Taxonomy" id="35677"/>
    <lineage>
        <taxon>Eukaryota</taxon>
        <taxon>Sar</taxon>
        <taxon>Stramenopiles</taxon>
        <taxon>Ochrophyta</taxon>
        <taxon>Pelagophyceae</taxon>
        <taxon>Pelagomonadales</taxon>
        <taxon>Pelagomonadaceae</taxon>
        <taxon>Pelagomonas</taxon>
    </lineage>
</organism>
<protein>
    <recommendedName>
        <fullName evidence="2">phospholipase D</fullName>
        <ecNumber evidence="2">3.1.4.4</ecNumber>
    </recommendedName>
</protein>
<dbReference type="PANTHER" id="PTHR18896">
    <property type="entry name" value="PHOSPHOLIPASE D"/>
    <property type="match status" value="1"/>
</dbReference>
<dbReference type="Pfam" id="PF00614">
    <property type="entry name" value="PLDc"/>
    <property type="match status" value="1"/>
</dbReference>
<name>A0A8J2SQN7_9STRA</name>
<dbReference type="GO" id="GO:0004630">
    <property type="term" value="F:phospholipase D activity"/>
    <property type="evidence" value="ECO:0007669"/>
    <property type="project" value="UniProtKB-EC"/>
</dbReference>
<dbReference type="SUPFAM" id="SSF56024">
    <property type="entry name" value="Phospholipase D/nuclease"/>
    <property type="match status" value="2"/>
</dbReference>
<dbReference type="Gene3D" id="3.30.1520.10">
    <property type="entry name" value="Phox-like domain"/>
    <property type="match status" value="1"/>
</dbReference>
<evidence type="ECO:0000256" key="5">
    <source>
        <dbReference type="ARBA" id="ARBA00022963"/>
    </source>
</evidence>
<feature type="compositionally biased region" description="Low complexity" evidence="7">
    <location>
        <begin position="31"/>
        <end position="42"/>
    </location>
</feature>
<dbReference type="PANTHER" id="PTHR18896:SF76">
    <property type="entry name" value="PHOSPHOLIPASE"/>
    <property type="match status" value="1"/>
</dbReference>
<evidence type="ECO:0000256" key="6">
    <source>
        <dbReference type="ARBA" id="ARBA00023098"/>
    </source>
</evidence>
<proteinExistence type="predicted"/>
<dbReference type="InterPro" id="IPR025202">
    <property type="entry name" value="PLD-like_dom"/>
</dbReference>
<dbReference type="Gene3D" id="3.30.870.10">
    <property type="entry name" value="Endonuclease Chain A"/>
    <property type="match status" value="2"/>
</dbReference>
<dbReference type="InterPro" id="IPR001736">
    <property type="entry name" value="PLipase_D/transphosphatidylase"/>
</dbReference>
<comment type="caution">
    <text evidence="9">The sequence shown here is derived from an EMBL/GenBank/DDBJ whole genome shotgun (WGS) entry which is preliminary data.</text>
</comment>
<dbReference type="InterPro" id="IPR036871">
    <property type="entry name" value="PX_dom_sf"/>
</dbReference>
<sequence>MAARSTSFGMPDETKDETKEPSLADAWADTLSARSSPASLSSKIHDSDAELETQSSSELAEAWTKTLPPPPPKNETGVKLTLGDATRVGARTLYTFYLGHADHAWTVKLRYSDCASVFAACAKVDVPLPTPPPKTWRLTCRGEAEAEERGRHLARYLSRVVASEKCWALSAVKELFGVSTTTFDEELGPSAKEGWCLVEGRRRWVVAKPRFLAVYDASDADKDAARFVELECSSHKVVVEGCDVSVGNLKLRTEGRDRDRIAREWADAIESTIGRRRTSAFAPQRSKSRAAFFVSGAEYFGAVKEAIDQATSTVCVAGWRIEPQTPLQRDPTVSVVDVLGNAVKRGVRVCVLLHRELSATMQPRHRSGECAEILEKVGVEVLRHPRPMARQAFWTHHEKVVVVDQCRAFVGGLDLCEGRYDDLERRLRDDTLVGREYYQPCAADYTKIDRTQTPRLPWHDVACLVDGGAALDVFLHFAQRWEHHRRELKKKVPALLPYTDTPRKGLGPGAELIDATGPIASCRVVRSAGGWSLGVPTDSSAAKAWSDVISSSKHFVYVEQQYFITSFDDESDSEEELDYKGASVLNVAAPPSLKPGQTVEVPHGATTMTAVVDEFGRLRAVDSTQPSSQGLLQRVGSRIGDIKDGIDSRKGSFEKGVKNNIGRALLERLRRAIRGDETFRALILLPLRPKGRLLEGDDPAACAVLRQQRSCIAEFLGKLRNEFPSTDLDRFVFFATLRTHDVLQNGPCSEMVYVHSKLLIVDDATCVVGSCNINDRSLRGGRDTEVAVVVDGPQVKELRVKLWRAHLGIRDSPRPHLSRSSLDVTDVITCFDQVVETAKTNATLVEACFDLRPLDDVATLEDAKSAVGLGCVSRRLANLEGEAREKVVREIANTLGGVRGDLCAFPVKFLGADALAPPLLGRLVVGRKLFQ</sequence>
<evidence type="ECO:0000259" key="8">
    <source>
        <dbReference type="PROSITE" id="PS50035"/>
    </source>
</evidence>
<dbReference type="SMART" id="SM00155">
    <property type="entry name" value="PLDc"/>
    <property type="match status" value="2"/>
</dbReference>
<gene>
    <name evidence="9" type="ORF">PECAL_3P15730</name>
</gene>
<evidence type="ECO:0000256" key="4">
    <source>
        <dbReference type="ARBA" id="ARBA00022801"/>
    </source>
</evidence>
<keyword evidence="10" id="KW-1185">Reference proteome</keyword>
<feature type="compositionally biased region" description="Basic and acidic residues" evidence="7">
    <location>
        <begin position="12"/>
        <end position="22"/>
    </location>
</feature>
<keyword evidence="5" id="KW-0442">Lipid degradation</keyword>
<feature type="domain" description="PLD phosphodiesterase" evidence="8">
    <location>
        <begin position="392"/>
        <end position="419"/>
    </location>
</feature>
<keyword evidence="3" id="KW-0677">Repeat</keyword>
<dbReference type="OrthoDB" id="14911at2759"/>
<keyword evidence="4" id="KW-0378">Hydrolase</keyword>
<dbReference type="EMBL" id="CAKKNE010000003">
    <property type="protein sequence ID" value="CAH0371622.1"/>
    <property type="molecule type" value="Genomic_DNA"/>
</dbReference>
<dbReference type="PROSITE" id="PS50035">
    <property type="entry name" value="PLD"/>
    <property type="match status" value="2"/>
</dbReference>
<reference evidence="9" key="1">
    <citation type="submission" date="2021-11" db="EMBL/GenBank/DDBJ databases">
        <authorList>
            <consortium name="Genoscope - CEA"/>
            <person name="William W."/>
        </authorList>
    </citation>
    <scope>NUCLEOTIDE SEQUENCE</scope>
</reference>
<evidence type="ECO:0000256" key="7">
    <source>
        <dbReference type="SAM" id="MobiDB-lite"/>
    </source>
</evidence>
<dbReference type="GO" id="GO:0009395">
    <property type="term" value="P:phospholipid catabolic process"/>
    <property type="evidence" value="ECO:0007669"/>
    <property type="project" value="TreeGrafter"/>
</dbReference>
<dbReference type="Pfam" id="PF13091">
    <property type="entry name" value="PLDc_2"/>
    <property type="match status" value="1"/>
</dbReference>
<dbReference type="InterPro" id="IPR015679">
    <property type="entry name" value="PLipase_D_fam"/>
</dbReference>
<evidence type="ECO:0000313" key="9">
    <source>
        <dbReference type="EMBL" id="CAH0371622.1"/>
    </source>
</evidence>
<accession>A0A8J2SQN7</accession>
<feature type="region of interest" description="Disordered" evidence="7">
    <location>
        <begin position="1"/>
        <end position="80"/>
    </location>
</feature>
<dbReference type="SUPFAM" id="SSF64268">
    <property type="entry name" value="PX domain"/>
    <property type="match status" value="1"/>
</dbReference>
<evidence type="ECO:0000256" key="1">
    <source>
        <dbReference type="ARBA" id="ARBA00000798"/>
    </source>
</evidence>
<comment type="catalytic activity">
    <reaction evidence="1">
        <text>a 1,2-diacyl-sn-glycero-3-phosphocholine + H2O = a 1,2-diacyl-sn-glycero-3-phosphate + choline + H(+)</text>
        <dbReference type="Rhea" id="RHEA:14445"/>
        <dbReference type="ChEBI" id="CHEBI:15354"/>
        <dbReference type="ChEBI" id="CHEBI:15377"/>
        <dbReference type="ChEBI" id="CHEBI:15378"/>
        <dbReference type="ChEBI" id="CHEBI:57643"/>
        <dbReference type="ChEBI" id="CHEBI:58608"/>
        <dbReference type="EC" id="3.1.4.4"/>
    </reaction>
</comment>
<dbReference type="AlphaFoldDB" id="A0A8J2SQN7"/>
<keyword evidence="6" id="KW-0443">Lipid metabolism</keyword>
<feature type="domain" description="PLD phosphodiesterase" evidence="8">
    <location>
        <begin position="750"/>
        <end position="777"/>
    </location>
</feature>
<dbReference type="GO" id="GO:0035091">
    <property type="term" value="F:phosphatidylinositol binding"/>
    <property type="evidence" value="ECO:0007669"/>
    <property type="project" value="InterPro"/>
</dbReference>
<evidence type="ECO:0000256" key="2">
    <source>
        <dbReference type="ARBA" id="ARBA00012027"/>
    </source>
</evidence>